<accession>A0A0F8Y3F5</accession>
<organism evidence="1">
    <name type="scientific">marine sediment metagenome</name>
    <dbReference type="NCBI Taxonomy" id="412755"/>
    <lineage>
        <taxon>unclassified sequences</taxon>
        <taxon>metagenomes</taxon>
        <taxon>ecological metagenomes</taxon>
    </lineage>
</organism>
<name>A0A0F8Y3F5_9ZZZZ</name>
<sequence>MDTYTQMVDCKEIQSQRTDTGDSRYYVKEDIWGFSDQNIEDRKSESEGIATWYSRKYPEKPPYKHEPILEAGAIEICAGMLGVEDSNDIQMTVWTVLQNYPDKFIWLPRQENIQEMLWSDFSEFSLPSAEIKLLMEFIYANKEYVFSFDGLKDGRTIIWLAFYMKEVHSKKWTEKGWV</sequence>
<comment type="caution">
    <text evidence="1">The sequence shown here is derived from an EMBL/GenBank/DDBJ whole genome shotgun (WGS) entry which is preliminary data.</text>
</comment>
<proteinExistence type="predicted"/>
<reference evidence="1" key="1">
    <citation type="journal article" date="2015" name="Nature">
        <title>Complex archaea that bridge the gap between prokaryotes and eukaryotes.</title>
        <authorList>
            <person name="Spang A."/>
            <person name="Saw J.H."/>
            <person name="Jorgensen S.L."/>
            <person name="Zaremba-Niedzwiedzka K."/>
            <person name="Martijn J."/>
            <person name="Lind A.E."/>
            <person name="van Eijk R."/>
            <person name="Schleper C."/>
            <person name="Guy L."/>
            <person name="Ettema T.J."/>
        </authorList>
    </citation>
    <scope>NUCLEOTIDE SEQUENCE</scope>
</reference>
<evidence type="ECO:0000313" key="1">
    <source>
        <dbReference type="EMBL" id="KKK75808.1"/>
    </source>
</evidence>
<dbReference type="AlphaFoldDB" id="A0A0F8Y3F5"/>
<gene>
    <name evidence="1" type="ORF">LCGC14_2870000</name>
</gene>
<protein>
    <submittedName>
        <fullName evidence="1">Uncharacterized protein</fullName>
    </submittedName>
</protein>
<dbReference type="EMBL" id="LAZR01055691">
    <property type="protein sequence ID" value="KKK75808.1"/>
    <property type="molecule type" value="Genomic_DNA"/>
</dbReference>